<feature type="compositionally biased region" description="Polar residues" evidence="1">
    <location>
        <begin position="321"/>
        <end position="331"/>
    </location>
</feature>
<dbReference type="Proteomes" id="UP000235392">
    <property type="component" value="Unassembled WGS sequence"/>
</dbReference>
<reference evidence="3 4" key="1">
    <citation type="submission" date="2017-11" db="EMBL/GenBank/DDBJ databases">
        <title>De novo assembly and phasing of dikaryotic genomes from two isolates of Puccinia coronata f. sp. avenae, the causal agent of oat crown rust.</title>
        <authorList>
            <person name="Miller M.E."/>
            <person name="Zhang Y."/>
            <person name="Omidvar V."/>
            <person name="Sperschneider J."/>
            <person name="Schwessinger B."/>
            <person name="Raley C."/>
            <person name="Palmer J.M."/>
            <person name="Garnica D."/>
            <person name="Upadhyaya N."/>
            <person name="Rathjen J."/>
            <person name="Taylor J.M."/>
            <person name="Park R.F."/>
            <person name="Dodds P.N."/>
            <person name="Hirsch C.D."/>
            <person name="Kianian S.F."/>
            <person name="Figueroa M."/>
        </authorList>
    </citation>
    <scope>NUCLEOTIDE SEQUENCE [LARGE SCALE GENOMIC DNA]</scope>
    <source>
        <strain evidence="3">12SD80</strain>
    </source>
</reference>
<dbReference type="EMBL" id="PGCI01000581">
    <property type="protein sequence ID" value="PLW24971.1"/>
    <property type="molecule type" value="Genomic_DNA"/>
</dbReference>
<feature type="compositionally biased region" description="Polar residues" evidence="1">
    <location>
        <begin position="292"/>
        <end position="306"/>
    </location>
</feature>
<gene>
    <name evidence="3" type="ORF">PCASD_26357</name>
</gene>
<evidence type="ECO:0000259" key="2">
    <source>
        <dbReference type="Pfam" id="PF20515"/>
    </source>
</evidence>
<evidence type="ECO:0000256" key="1">
    <source>
        <dbReference type="SAM" id="MobiDB-lite"/>
    </source>
</evidence>
<feature type="region of interest" description="Disordered" evidence="1">
    <location>
        <begin position="268"/>
        <end position="306"/>
    </location>
</feature>
<evidence type="ECO:0000313" key="3">
    <source>
        <dbReference type="EMBL" id="PLW24971.1"/>
    </source>
</evidence>
<feature type="domain" description="Tet-like 2OG-Fe(II) oxygenase" evidence="2">
    <location>
        <begin position="473"/>
        <end position="597"/>
    </location>
</feature>
<sequence>MVRSDYAILIACRLTSCFIAAKLVIQRLSPGYSMQSKVSKLLFPSRPANPIRPTKLLSSIVANGTLFPLPTTVKELLQLPLVTLVKPVSPDQASSSSLASQADKTPTLHHRISDYLALPQDASFLLSLTTQTASLLLDLCVACVHPQSTLLFSCSAKFTQYCFHPPLLLLASSLLWLPWTVTDFVLRAIGQSTSKISKLVPQDLCSSLELRFAMLTPSNKPGRVDPRGRPVLSGECTVPQSSRSFKGGSTGSCSTIAPKPSINPATCTSHTINNQRQVDPRGRPVLSGECTVPQSSRSFNGGSTGSCSTIAPKPSINPATCTSHTINNQRQVDPRGRPVLSGECTVPQSSRSFKGGSTGLPSDQKRHLSPPKYPSKTAKRIAKLARRGLRDSIVQPHFIRISPSEEIISPKPLETLPHIGKKSRNLVCRQGGGPYFILKTHSFPDDPLQQPSPTFLKLSEIISDLYKMALHRQPITINSNLLNGKMYAIGFCQGSDRRKSGGTYARDRDISIEESVVDSALWKKLNGHNDFIASRIKSLSQSAWAKNHKVARDYAIPNWSQEEWIEFKKDLKFAGNVTVTMDDFYNKVHQDNKDLNPYY</sequence>
<dbReference type="InterPro" id="IPR046798">
    <property type="entry name" value="2OG-FeII_Oxy_6"/>
</dbReference>
<feature type="compositionally biased region" description="Polar residues" evidence="1">
    <location>
        <begin position="268"/>
        <end position="277"/>
    </location>
</feature>
<protein>
    <recommendedName>
        <fullName evidence="2">Tet-like 2OG-Fe(II) oxygenase domain-containing protein</fullName>
    </recommendedName>
</protein>
<organism evidence="3 4">
    <name type="scientific">Puccinia coronata f. sp. avenae</name>
    <dbReference type="NCBI Taxonomy" id="200324"/>
    <lineage>
        <taxon>Eukaryota</taxon>
        <taxon>Fungi</taxon>
        <taxon>Dikarya</taxon>
        <taxon>Basidiomycota</taxon>
        <taxon>Pucciniomycotina</taxon>
        <taxon>Pucciniomycetes</taxon>
        <taxon>Pucciniales</taxon>
        <taxon>Pucciniaceae</taxon>
        <taxon>Puccinia</taxon>
    </lineage>
</organism>
<accession>A0A2N5THL3</accession>
<name>A0A2N5THL3_9BASI</name>
<dbReference type="AlphaFoldDB" id="A0A2N5THL3"/>
<feature type="region of interest" description="Disordered" evidence="1">
    <location>
        <begin position="321"/>
        <end position="377"/>
    </location>
</feature>
<proteinExistence type="predicted"/>
<evidence type="ECO:0000313" key="4">
    <source>
        <dbReference type="Proteomes" id="UP000235392"/>
    </source>
</evidence>
<dbReference type="Pfam" id="PF20515">
    <property type="entry name" value="2OG-FeII_Oxy_6"/>
    <property type="match status" value="1"/>
</dbReference>
<comment type="caution">
    <text evidence="3">The sequence shown here is derived from an EMBL/GenBank/DDBJ whole genome shotgun (WGS) entry which is preliminary data.</text>
</comment>